<dbReference type="Proteomes" id="UP001237780">
    <property type="component" value="Unassembled WGS sequence"/>
</dbReference>
<reference evidence="1 2" key="1">
    <citation type="submission" date="2023-07" db="EMBL/GenBank/DDBJ databases">
        <title>Comparative genomics of wheat-associated soil bacteria to identify genetic determinants of phenazine resistance.</title>
        <authorList>
            <person name="Mouncey N."/>
        </authorList>
    </citation>
    <scope>NUCLEOTIDE SEQUENCE [LARGE SCALE GENOMIC DNA]</scope>
    <source>
        <strain evidence="1 2">W4I11</strain>
    </source>
</reference>
<evidence type="ECO:0000313" key="2">
    <source>
        <dbReference type="Proteomes" id="UP001237780"/>
    </source>
</evidence>
<proteinExistence type="predicted"/>
<name>A0ABU0S7X0_9HYPH</name>
<gene>
    <name evidence="1" type="ORF">QFZ34_002041</name>
</gene>
<dbReference type="EMBL" id="JAUSZT010000003">
    <property type="protein sequence ID" value="MDQ0996859.1"/>
    <property type="molecule type" value="Genomic_DNA"/>
</dbReference>
<accession>A0ABU0S7X0</accession>
<evidence type="ECO:0000313" key="1">
    <source>
        <dbReference type="EMBL" id="MDQ0996859.1"/>
    </source>
</evidence>
<sequence length="85" mass="9337">MTEAKKSQGIEITPEMEDAGIVAYDLWEEREGGYGSDLAAAMFIAMSFAMTGKKTKDEIIDHVHHEFRRLGRLSPMFGEGGGSTP</sequence>
<organism evidence="1 2">
    <name type="scientific">Phyllobacterium ifriqiyense</name>
    <dbReference type="NCBI Taxonomy" id="314238"/>
    <lineage>
        <taxon>Bacteria</taxon>
        <taxon>Pseudomonadati</taxon>
        <taxon>Pseudomonadota</taxon>
        <taxon>Alphaproteobacteria</taxon>
        <taxon>Hyphomicrobiales</taxon>
        <taxon>Phyllobacteriaceae</taxon>
        <taxon>Phyllobacterium</taxon>
    </lineage>
</organism>
<protein>
    <submittedName>
        <fullName evidence="1">Uncharacterized protein</fullName>
    </submittedName>
</protein>
<comment type="caution">
    <text evidence="1">The sequence shown here is derived from an EMBL/GenBank/DDBJ whole genome shotgun (WGS) entry which is preliminary data.</text>
</comment>
<dbReference type="RefSeq" id="WP_307280110.1">
    <property type="nucleotide sequence ID" value="NZ_JAUSZT010000003.1"/>
</dbReference>
<keyword evidence="2" id="KW-1185">Reference proteome</keyword>